<sequence>MTGNFSQKKEIKGIKSQYEDLPTSQKKRGCREQQDLYRKDVPPTNGMAPMSSANNLRLAKDVPTNDGPNIFDDDDNKCTCKTSEIDTPHNKNVKYRNRHNTFGQFDRLLDFILYSDGYTE</sequence>
<organism evidence="2 3">
    <name type="scientific">Paraglomus brasilianum</name>
    <dbReference type="NCBI Taxonomy" id="144538"/>
    <lineage>
        <taxon>Eukaryota</taxon>
        <taxon>Fungi</taxon>
        <taxon>Fungi incertae sedis</taxon>
        <taxon>Mucoromycota</taxon>
        <taxon>Glomeromycotina</taxon>
        <taxon>Glomeromycetes</taxon>
        <taxon>Paraglomerales</taxon>
        <taxon>Paraglomeraceae</taxon>
        <taxon>Paraglomus</taxon>
    </lineage>
</organism>
<feature type="compositionally biased region" description="Basic and acidic residues" evidence="1">
    <location>
        <begin position="30"/>
        <end position="41"/>
    </location>
</feature>
<dbReference type="EMBL" id="CAJVPI010002830">
    <property type="protein sequence ID" value="CAG8650135.1"/>
    <property type="molecule type" value="Genomic_DNA"/>
</dbReference>
<gene>
    <name evidence="2" type="ORF">PBRASI_LOCUS10225</name>
</gene>
<evidence type="ECO:0000313" key="2">
    <source>
        <dbReference type="EMBL" id="CAG8650135.1"/>
    </source>
</evidence>
<name>A0A9N9DV25_9GLOM</name>
<evidence type="ECO:0000313" key="3">
    <source>
        <dbReference type="Proteomes" id="UP000789739"/>
    </source>
</evidence>
<keyword evidence="3" id="KW-1185">Reference proteome</keyword>
<evidence type="ECO:0000256" key="1">
    <source>
        <dbReference type="SAM" id="MobiDB-lite"/>
    </source>
</evidence>
<dbReference type="AlphaFoldDB" id="A0A9N9DV25"/>
<dbReference type="Proteomes" id="UP000789739">
    <property type="component" value="Unassembled WGS sequence"/>
</dbReference>
<accession>A0A9N9DV25</accession>
<feature type="region of interest" description="Disordered" evidence="1">
    <location>
        <begin position="1"/>
        <end position="75"/>
    </location>
</feature>
<comment type="caution">
    <text evidence="2">The sequence shown here is derived from an EMBL/GenBank/DDBJ whole genome shotgun (WGS) entry which is preliminary data.</text>
</comment>
<proteinExistence type="predicted"/>
<protein>
    <submittedName>
        <fullName evidence="2">879_t:CDS:1</fullName>
    </submittedName>
</protein>
<reference evidence="2" key="1">
    <citation type="submission" date="2021-06" db="EMBL/GenBank/DDBJ databases">
        <authorList>
            <person name="Kallberg Y."/>
            <person name="Tangrot J."/>
            <person name="Rosling A."/>
        </authorList>
    </citation>
    <scope>NUCLEOTIDE SEQUENCE</scope>
    <source>
        <strain evidence="2">BR232B</strain>
    </source>
</reference>